<dbReference type="EMBL" id="NCVQ01000003">
    <property type="protein sequence ID" value="PWZ36811.1"/>
    <property type="molecule type" value="Genomic_DNA"/>
</dbReference>
<gene>
    <name evidence="2" type="ORF">Zm00014a_012162</name>
</gene>
<evidence type="ECO:0000313" key="2">
    <source>
        <dbReference type="EMBL" id="PWZ36811.1"/>
    </source>
</evidence>
<feature type="transmembrane region" description="Helical" evidence="1">
    <location>
        <begin position="41"/>
        <end position="62"/>
    </location>
</feature>
<dbReference type="Proteomes" id="UP000251960">
    <property type="component" value="Chromosome 2"/>
</dbReference>
<accession>A0A3L6FQS3</accession>
<keyword evidence="1" id="KW-1133">Transmembrane helix</keyword>
<keyword evidence="1" id="KW-0472">Membrane</keyword>
<keyword evidence="1" id="KW-0812">Transmembrane</keyword>
<protein>
    <submittedName>
        <fullName evidence="2">Uncharacterized protein</fullName>
    </submittedName>
</protein>
<evidence type="ECO:0000313" key="3">
    <source>
        <dbReference type="Proteomes" id="UP000251960"/>
    </source>
</evidence>
<dbReference type="AlphaFoldDB" id="A0A3L6FQS3"/>
<sequence length="70" mass="7917">MVHKRYQNKAHEDGTTSNLIRVLTNAIKAHEYGTTSNLIRVLTNAIMIWLVLGLLRGFGGLYPTLFSHSY</sequence>
<comment type="caution">
    <text evidence="2">The sequence shown here is derived from an EMBL/GenBank/DDBJ whole genome shotgun (WGS) entry which is preliminary data.</text>
</comment>
<name>A0A3L6FQS3_MAIZE</name>
<organism evidence="2 3">
    <name type="scientific">Zea mays</name>
    <name type="common">Maize</name>
    <dbReference type="NCBI Taxonomy" id="4577"/>
    <lineage>
        <taxon>Eukaryota</taxon>
        <taxon>Viridiplantae</taxon>
        <taxon>Streptophyta</taxon>
        <taxon>Embryophyta</taxon>
        <taxon>Tracheophyta</taxon>
        <taxon>Spermatophyta</taxon>
        <taxon>Magnoliopsida</taxon>
        <taxon>Liliopsida</taxon>
        <taxon>Poales</taxon>
        <taxon>Poaceae</taxon>
        <taxon>PACMAD clade</taxon>
        <taxon>Panicoideae</taxon>
        <taxon>Andropogonodae</taxon>
        <taxon>Andropogoneae</taxon>
        <taxon>Tripsacinae</taxon>
        <taxon>Zea</taxon>
    </lineage>
</organism>
<proteinExistence type="predicted"/>
<reference evidence="2 3" key="1">
    <citation type="journal article" date="2018" name="Nat. Genet.">
        <title>Extensive intraspecific gene order and gene structural variations between Mo17 and other maize genomes.</title>
        <authorList>
            <person name="Sun S."/>
            <person name="Zhou Y."/>
            <person name="Chen J."/>
            <person name="Shi J."/>
            <person name="Zhao H."/>
            <person name="Zhao H."/>
            <person name="Song W."/>
            <person name="Zhang M."/>
            <person name="Cui Y."/>
            <person name="Dong X."/>
            <person name="Liu H."/>
            <person name="Ma X."/>
            <person name="Jiao Y."/>
            <person name="Wang B."/>
            <person name="Wei X."/>
            <person name="Stein J.C."/>
            <person name="Glaubitz J.C."/>
            <person name="Lu F."/>
            <person name="Yu G."/>
            <person name="Liang C."/>
            <person name="Fengler K."/>
            <person name="Li B."/>
            <person name="Rafalski A."/>
            <person name="Schnable P.S."/>
            <person name="Ware D.H."/>
            <person name="Buckler E.S."/>
            <person name="Lai J."/>
        </authorList>
    </citation>
    <scope>NUCLEOTIDE SEQUENCE [LARGE SCALE GENOMIC DNA]</scope>
    <source>
        <strain evidence="3">cv. Missouri 17</strain>
        <tissue evidence="2">Seedling</tissue>
    </source>
</reference>
<evidence type="ECO:0000256" key="1">
    <source>
        <dbReference type="SAM" id="Phobius"/>
    </source>
</evidence>